<dbReference type="SUPFAM" id="SSF82153">
    <property type="entry name" value="FAS1 domain"/>
    <property type="match status" value="1"/>
</dbReference>
<gene>
    <name evidence="6" type="ORF">DERYTH_LOCUS11867</name>
</gene>
<protein>
    <submittedName>
        <fullName evidence="6">6049_t:CDS:1</fullName>
    </submittedName>
</protein>
<sequence>HGSGSGHEMPACLPTFFRHSLGAMKGEHHGDLKLILQEYTKLGARIEKLDDKDESLILIAPVNSVFHNSTNKPSYVTSSTEDPWEKIRRFVLAHIVPKSSQLHNGDELDTLLEGTKIKVKEGNDGNFILNEKANTGMTKEASDHYVQVPDRGLVEVGGEDSVKFLQGLITNHMPLIQSGGDGFYSAFLSPIGRVLYDTFVHPKNVGTTFPHPIYLVECDSRIVSDLIKHMKKYVLRSKVSIIDVSSQYNIWNMWGGNINNLWWRYQVPNPSATKLPIGSLVLKERIAEIGCMDKRCPYMGLRFVLPFNTTPSVPSSFNRLPPEEYKIRRTLYGIPEGIDDLPPGSSLPLQSNFDYMRGIDWHKGCYIGQELTFRTYHVGVTRKRIMPVQLVQQDESRPIGTIGSSCHNVALALLNLDKVQDENLIVASEQGEVYRVKPFIPDWWPKVDDKPI</sequence>
<dbReference type="GO" id="GO:0016226">
    <property type="term" value="P:iron-sulfur cluster assembly"/>
    <property type="evidence" value="ECO:0007669"/>
    <property type="project" value="TreeGrafter"/>
</dbReference>
<dbReference type="Gene3D" id="3.30.1360.120">
    <property type="entry name" value="Probable tRNA modification gtpase trme, domain 1"/>
    <property type="match status" value="1"/>
</dbReference>
<evidence type="ECO:0000313" key="6">
    <source>
        <dbReference type="EMBL" id="CAG8682091.1"/>
    </source>
</evidence>
<dbReference type="PANTHER" id="PTHR22602">
    <property type="entry name" value="TRANSFERASE CAF17, MITOCHONDRIAL-RELATED"/>
    <property type="match status" value="1"/>
</dbReference>
<comment type="subcellular location">
    <subcellularLocation>
        <location evidence="1">Mitochondrion</location>
    </subcellularLocation>
</comment>
<dbReference type="InterPro" id="IPR027266">
    <property type="entry name" value="TrmE/GcvT-like"/>
</dbReference>
<proteinExistence type="inferred from homology"/>
<dbReference type="Pfam" id="PF25455">
    <property type="entry name" value="Beta-barrel_CAF17_C"/>
    <property type="match status" value="1"/>
</dbReference>
<dbReference type="GO" id="GO:0005759">
    <property type="term" value="C:mitochondrial matrix"/>
    <property type="evidence" value="ECO:0007669"/>
    <property type="project" value="TreeGrafter"/>
</dbReference>
<name>A0A9N9HHW0_9GLOM</name>
<dbReference type="InterPro" id="IPR017703">
    <property type="entry name" value="YgfZ/GCV_T_CS"/>
</dbReference>
<dbReference type="AlphaFoldDB" id="A0A9N9HHW0"/>
<dbReference type="SUPFAM" id="SSF103025">
    <property type="entry name" value="Folate-binding domain"/>
    <property type="match status" value="1"/>
</dbReference>
<evidence type="ECO:0000256" key="3">
    <source>
        <dbReference type="ARBA" id="ARBA00023128"/>
    </source>
</evidence>
<comment type="caution">
    <text evidence="6">The sequence shown here is derived from an EMBL/GenBank/DDBJ whole genome shotgun (WGS) entry which is preliminary data.</text>
</comment>
<organism evidence="6 7">
    <name type="scientific">Dentiscutata erythropus</name>
    <dbReference type="NCBI Taxonomy" id="1348616"/>
    <lineage>
        <taxon>Eukaryota</taxon>
        <taxon>Fungi</taxon>
        <taxon>Fungi incertae sedis</taxon>
        <taxon>Mucoromycota</taxon>
        <taxon>Glomeromycotina</taxon>
        <taxon>Glomeromycetes</taxon>
        <taxon>Diversisporales</taxon>
        <taxon>Gigasporaceae</taxon>
        <taxon>Dentiscutata</taxon>
    </lineage>
</organism>
<evidence type="ECO:0000259" key="5">
    <source>
        <dbReference type="Pfam" id="PF25455"/>
    </source>
</evidence>
<evidence type="ECO:0000313" key="7">
    <source>
        <dbReference type="Proteomes" id="UP000789405"/>
    </source>
</evidence>
<evidence type="ECO:0000256" key="2">
    <source>
        <dbReference type="ARBA" id="ARBA00022946"/>
    </source>
</evidence>
<evidence type="ECO:0000256" key="4">
    <source>
        <dbReference type="ARBA" id="ARBA00093447"/>
    </source>
</evidence>
<dbReference type="InterPro" id="IPR036378">
    <property type="entry name" value="FAS1_dom_sf"/>
</dbReference>
<feature type="domain" description="CAF17 C-terminal" evidence="5">
    <location>
        <begin position="382"/>
        <end position="446"/>
    </location>
</feature>
<comment type="similarity">
    <text evidence="4">Belongs to the GcvT family. CAF17/IBA57 subfamily.</text>
</comment>
<keyword evidence="2" id="KW-0809">Transit peptide</keyword>
<keyword evidence="3" id="KW-0496">Mitochondrion</keyword>
<dbReference type="NCBIfam" id="TIGR03317">
    <property type="entry name" value="ygfZ_signature"/>
    <property type="match status" value="1"/>
</dbReference>
<evidence type="ECO:0000256" key="1">
    <source>
        <dbReference type="ARBA" id="ARBA00004173"/>
    </source>
</evidence>
<keyword evidence="7" id="KW-1185">Reference proteome</keyword>
<reference evidence="6" key="1">
    <citation type="submission" date="2021-06" db="EMBL/GenBank/DDBJ databases">
        <authorList>
            <person name="Kallberg Y."/>
            <person name="Tangrot J."/>
            <person name="Rosling A."/>
        </authorList>
    </citation>
    <scope>NUCLEOTIDE SEQUENCE</scope>
    <source>
        <strain evidence="6">MA453B</strain>
    </source>
</reference>
<dbReference type="Proteomes" id="UP000789405">
    <property type="component" value="Unassembled WGS sequence"/>
</dbReference>
<accession>A0A9N9HHW0</accession>
<feature type="non-terminal residue" evidence="6">
    <location>
        <position position="1"/>
    </location>
</feature>
<dbReference type="OrthoDB" id="191995at2759"/>
<dbReference type="PANTHER" id="PTHR22602:SF0">
    <property type="entry name" value="TRANSFERASE CAF17, MITOCHONDRIAL-RELATED"/>
    <property type="match status" value="1"/>
</dbReference>
<dbReference type="InterPro" id="IPR045179">
    <property type="entry name" value="YgfZ/GcvT"/>
</dbReference>
<dbReference type="InterPro" id="IPR057460">
    <property type="entry name" value="CAF17_C"/>
</dbReference>
<dbReference type="EMBL" id="CAJVPY010007541">
    <property type="protein sequence ID" value="CAG8682091.1"/>
    <property type="molecule type" value="Genomic_DNA"/>
</dbReference>